<evidence type="ECO:0008006" key="3">
    <source>
        <dbReference type="Google" id="ProtNLM"/>
    </source>
</evidence>
<dbReference type="RefSeq" id="WP_275710387.1">
    <property type="nucleotide sequence ID" value="NZ_JAKLTN010000002.1"/>
</dbReference>
<sequence>MYYPGRLGLDAKVILKKHKREQSMQSKKLACLFMACAALLLSGCASFRNNELADVGKLPDVSRYANKPTVFVETHLFRGDPGQASLEILAIKEKLNASVKGTLDESALFSKYSFDEKDRATSDYVIRLDIYNHGTPGLAAVAGFISGLTLTVIPAAATDNYTLQAKLLDNKGNLINASTNKDSITTWIGILFLPMAGNTPEKAIFGTLDNQLKAVLKDLVESGKLKYSLLQRLQMQYFAGQV</sequence>
<reference evidence="1" key="1">
    <citation type="submission" date="2022-01" db="EMBL/GenBank/DDBJ databases">
        <authorList>
            <person name="Jo J.-H."/>
            <person name="Im W.-T."/>
        </authorList>
    </citation>
    <scope>NUCLEOTIDE SEQUENCE</scope>
    <source>
        <strain evidence="1">XY25</strain>
    </source>
</reference>
<evidence type="ECO:0000313" key="2">
    <source>
        <dbReference type="Proteomes" id="UP001165384"/>
    </source>
</evidence>
<dbReference type="Proteomes" id="UP001165384">
    <property type="component" value="Unassembled WGS sequence"/>
</dbReference>
<proteinExistence type="predicted"/>
<organism evidence="1 2">
    <name type="scientific">Dechloromonas hankyongensis</name>
    <dbReference type="NCBI Taxonomy" id="2908002"/>
    <lineage>
        <taxon>Bacteria</taxon>
        <taxon>Pseudomonadati</taxon>
        <taxon>Pseudomonadota</taxon>
        <taxon>Betaproteobacteria</taxon>
        <taxon>Rhodocyclales</taxon>
        <taxon>Azonexaceae</taxon>
        <taxon>Dechloromonas</taxon>
    </lineage>
</organism>
<gene>
    <name evidence="1" type="ORF">LZ012_10250</name>
</gene>
<comment type="caution">
    <text evidence="1">The sequence shown here is derived from an EMBL/GenBank/DDBJ whole genome shotgun (WGS) entry which is preliminary data.</text>
</comment>
<accession>A0ABS9K2K3</accession>
<protein>
    <recommendedName>
        <fullName evidence="3">Lipoprotein</fullName>
    </recommendedName>
</protein>
<name>A0ABS9K2K3_9RHOO</name>
<dbReference type="EMBL" id="JAKLTN010000002">
    <property type="protein sequence ID" value="MCG2577375.1"/>
    <property type="molecule type" value="Genomic_DNA"/>
</dbReference>
<keyword evidence="2" id="KW-1185">Reference proteome</keyword>
<evidence type="ECO:0000313" key="1">
    <source>
        <dbReference type="EMBL" id="MCG2577375.1"/>
    </source>
</evidence>